<dbReference type="OrthoDB" id="4770059at2759"/>
<feature type="region of interest" description="Disordered" evidence="1">
    <location>
        <begin position="160"/>
        <end position="187"/>
    </location>
</feature>
<evidence type="ECO:0000313" key="5">
    <source>
        <dbReference type="Proteomes" id="UP000006039"/>
    </source>
</evidence>
<proteinExistence type="predicted"/>
<gene>
    <name evidence="4" type="primary">20342844</name>
    <name evidence="3" type="ORF">GGTG_02386</name>
</gene>
<keyword evidence="2" id="KW-0472">Membrane</keyword>
<dbReference type="EMBL" id="GL385395">
    <property type="protein sequence ID" value="EJT82413.1"/>
    <property type="molecule type" value="Genomic_DNA"/>
</dbReference>
<reference evidence="4" key="4">
    <citation type="journal article" date="2015" name="G3 (Bethesda)">
        <title>Genome sequences of three phytopathogenic species of the Magnaporthaceae family of fungi.</title>
        <authorList>
            <person name="Okagaki L.H."/>
            <person name="Nunes C.C."/>
            <person name="Sailsbery J."/>
            <person name="Clay B."/>
            <person name="Brown D."/>
            <person name="John T."/>
            <person name="Oh Y."/>
            <person name="Young N."/>
            <person name="Fitzgerald M."/>
            <person name="Haas B.J."/>
            <person name="Zeng Q."/>
            <person name="Young S."/>
            <person name="Adiconis X."/>
            <person name="Fan L."/>
            <person name="Levin J.Z."/>
            <person name="Mitchell T.K."/>
            <person name="Okubara P.A."/>
            <person name="Farman M.L."/>
            <person name="Kohn L.M."/>
            <person name="Birren B."/>
            <person name="Ma L.-J."/>
            <person name="Dean R.A."/>
        </authorList>
    </citation>
    <scope>NUCLEOTIDE SEQUENCE</scope>
    <source>
        <strain evidence="4">R3-111a-1</strain>
    </source>
</reference>
<reference evidence="4" key="5">
    <citation type="submission" date="2018-04" db="UniProtKB">
        <authorList>
            <consortium name="EnsemblFungi"/>
        </authorList>
    </citation>
    <scope>IDENTIFICATION</scope>
    <source>
        <strain evidence="4">R3-111a-1</strain>
    </source>
</reference>
<dbReference type="RefSeq" id="XP_009218422.1">
    <property type="nucleotide sequence ID" value="XM_009220158.1"/>
</dbReference>
<sequence>MATNIGPLTATFTPPAGCLQQIYGTATTEIRGTASTGYKWHILGGTSAGDCYPQNFVPGPTAYYSPAVCPSGWSMASSTAEMVQTLTESRAVCCPSEYRYSPATGSESLLSSPACYSSAQWPTTVTLRVPDVENARSIQTTPTDVLIEVRATPIYIRFPQSRSATSTSGTPPAQTSREGGDSAAGSGTTSLDVGLSVGGRAGIGAAVGVTVLVAVMGVAVFWSRRRAAAGDGKDETRGWTGREARRESSICGTGMLMTQAAKATSTAAGR</sequence>
<dbReference type="GeneID" id="20342844"/>
<evidence type="ECO:0000256" key="2">
    <source>
        <dbReference type="SAM" id="Phobius"/>
    </source>
</evidence>
<feature type="compositionally biased region" description="Polar residues" evidence="1">
    <location>
        <begin position="160"/>
        <end position="177"/>
    </location>
</feature>
<dbReference type="EnsemblFungi" id="EJT82413">
    <property type="protein sequence ID" value="EJT82413"/>
    <property type="gene ID" value="GGTG_02386"/>
</dbReference>
<name>J3NM82_GAET3</name>
<feature type="compositionally biased region" description="Basic and acidic residues" evidence="1">
    <location>
        <begin position="231"/>
        <end position="247"/>
    </location>
</feature>
<dbReference type="Proteomes" id="UP000006039">
    <property type="component" value="Unassembled WGS sequence"/>
</dbReference>
<evidence type="ECO:0000313" key="3">
    <source>
        <dbReference type="EMBL" id="EJT82413.1"/>
    </source>
</evidence>
<dbReference type="VEuPathDB" id="FungiDB:GGTG_02386"/>
<protein>
    <submittedName>
        <fullName evidence="3 4">Uncharacterized protein</fullName>
    </submittedName>
</protein>
<reference evidence="3" key="2">
    <citation type="submission" date="2010-07" db="EMBL/GenBank/DDBJ databases">
        <authorList>
            <consortium name="The Broad Institute Genome Sequencing Platform"/>
            <consortium name="Broad Institute Genome Sequencing Center for Infectious Disease"/>
            <person name="Ma L.-J."/>
            <person name="Dead R."/>
            <person name="Young S."/>
            <person name="Zeng Q."/>
            <person name="Koehrsen M."/>
            <person name="Alvarado L."/>
            <person name="Berlin A."/>
            <person name="Chapman S.B."/>
            <person name="Chen Z."/>
            <person name="Freedman E."/>
            <person name="Gellesch M."/>
            <person name="Goldberg J."/>
            <person name="Griggs A."/>
            <person name="Gujja S."/>
            <person name="Heilman E.R."/>
            <person name="Heiman D."/>
            <person name="Hepburn T."/>
            <person name="Howarth C."/>
            <person name="Jen D."/>
            <person name="Larson L."/>
            <person name="Mehta T."/>
            <person name="Neiman D."/>
            <person name="Pearson M."/>
            <person name="Roberts A."/>
            <person name="Saif S."/>
            <person name="Shea T."/>
            <person name="Shenoy N."/>
            <person name="Sisk P."/>
            <person name="Stolte C."/>
            <person name="Sykes S."/>
            <person name="Walk T."/>
            <person name="White J."/>
            <person name="Yandava C."/>
            <person name="Haas B."/>
            <person name="Nusbaum C."/>
            <person name="Birren B."/>
        </authorList>
    </citation>
    <scope>NUCLEOTIDE SEQUENCE</scope>
    <source>
        <strain evidence="3">R3-111a-1</strain>
    </source>
</reference>
<feature type="region of interest" description="Disordered" evidence="1">
    <location>
        <begin position="227"/>
        <end position="247"/>
    </location>
</feature>
<keyword evidence="2" id="KW-0812">Transmembrane</keyword>
<keyword evidence="2" id="KW-1133">Transmembrane helix</keyword>
<dbReference type="STRING" id="644352.J3NM82"/>
<reference evidence="5" key="1">
    <citation type="submission" date="2010-07" db="EMBL/GenBank/DDBJ databases">
        <title>The genome sequence of Gaeumannomyces graminis var. tritici strain R3-111a-1.</title>
        <authorList>
            <consortium name="The Broad Institute Genome Sequencing Platform"/>
            <person name="Ma L.-J."/>
            <person name="Dead R."/>
            <person name="Young S."/>
            <person name="Zeng Q."/>
            <person name="Koehrsen M."/>
            <person name="Alvarado L."/>
            <person name="Berlin A."/>
            <person name="Chapman S.B."/>
            <person name="Chen Z."/>
            <person name="Freedman E."/>
            <person name="Gellesch M."/>
            <person name="Goldberg J."/>
            <person name="Griggs A."/>
            <person name="Gujja S."/>
            <person name="Heilman E.R."/>
            <person name="Heiman D."/>
            <person name="Hepburn T."/>
            <person name="Howarth C."/>
            <person name="Jen D."/>
            <person name="Larson L."/>
            <person name="Mehta T."/>
            <person name="Neiman D."/>
            <person name="Pearson M."/>
            <person name="Roberts A."/>
            <person name="Saif S."/>
            <person name="Shea T."/>
            <person name="Shenoy N."/>
            <person name="Sisk P."/>
            <person name="Stolte C."/>
            <person name="Sykes S."/>
            <person name="Walk T."/>
            <person name="White J."/>
            <person name="Yandava C."/>
            <person name="Haas B."/>
            <person name="Nusbaum C."/>
            <person name="Birren B."/>
        </authorList>
    </citation>
    <scope>NUCLEOTIDE SEQUENCE [LARGE SCALE GENOMIC DNA]</scope>
    <source>
        <strain evidence="5">R3-111a-1</strain>
    </source>
</reference>
<organism evidence="3">
    <name type="scientific">Gaeumannomyces tritici (strain R3-111a-1)</name>
    <name type="common">Wheat and barley take-all root rot fungus</name>
    <name type="synonym">Gaeumannomyces graminis var. tritici</name>
    <dbReference type="NCBI Taxonomy" id="644352"/>
    <lineage>
        <taxon>Eukaryota</taxon>
        <taxon>Fungi</taxon>
        <taxon>Dikarya</taxon>
        <taxon>Ascomycota</taxon>
        <taxon>Pezizomycotina</taxon>
        <taxon>Sordariomycetes</taxon>
        <taxon>Sordariomycetidae</taxon>
        <taxon>Magnaporthales</taxon>
        <taxon>Magnaporthaceae</taxon>
        <taxon>Gaeumannomyces</taxon>
    </lineage>
</organism>
<dbReference type="eggNOG" id="ENOG502RM82">
    <property type="taxonomic scope" value="Eukaryota"/>
</dbReference>
<evidence type="ECO:0000313" key="4">
    <source>
        <dbReference type="EnsemblFungi" id="EJT82413"/>
    </source>
</evidence>
<keyword evidence="5" id="KW-1185">Reference proteome</keyword>
<dbReference type="AlphaFoldDB" id="J3NM82"/>
<evidence type="ECO:0000256" key="1">
    <source>
        <dbReference type="SAM" id="MobiDB-lite"/>
    </source>
</evidence>
<reference evidence="3" key="3">
    <citation type="submission" date="2010-09" db="EMBL/GenBank/DDBJ databases">
        <title>Annotation of Gaeumannomyces graminis var. tritici R3-111a-1.</title>
        <authorList>
            <consortium name="The Broad Institute Genome Sequencing Platform"/>
            <person name="Ma L.-J."/>
            <person name="Dead R."/>
            <person name="Young S.K."/>
            <person name="Zeng Q."/>
            <person name="Gargeya S."/>
            <person name="Fitzgerald M."/>
            <person name="Haas B."/>
            <person name="Abouelleil A."/>
            <person name="Alvarado L."/>
            <person name="Arachchi H.M."/>
            <person name="Berlin A."/>
            <person name="Brown A."/>
            <person name="Chapman S.B."/>
            <person name="Chen Z."/>
            <person name="Dunbar C."/>
            <person name="Freedman E."/>
            <person name="Gearin G."/>
            <person name="Gellesch M."/>
            <person name="Goldberg J."/>
            <person name="Griggs A."/>
            <person name="Gujja S."/>
            <person name="Heiman D."/>
            <person name="Howarth C."/>
            <person name="Larson L."/>
            <person name="Lui A."/>
            <person name="MacDonald P.J.P."/>
            <person name="Mehta T."/>
            <person name="Montmayeur A."/>
            <person name="Murphy C."/>
            <person name="Neiman D."/>
            <person name="Pearson M."/>
            <person name="Priest M."/>
            <person name="Roberts A."/>
            <person name="Saif S."/>
            <person name="Shea T."/>
            <person name="Shenoy N."/>
            <person name="Sisk P."/>
            <person name="Stolte C."/>
            <person name="Sykes S."/>
            <person name="Yandava C."/>
            <person name="Wortman J."/>
            <person name="Nusbaum C."/>
            <person name="Birren B."/>
        </authorList>
    </citation>
    <scope>NUCLEOTIDE SEQUENCE</scope>
    <source>
        <strain evidence="3">R3-111a-1</strain>
    </source>
</reference>
<feature type="transmembrane region" description="Helical" evidence="2">
    <location>
        <begin position="201"/>
        <end position="223"/>
    </location>
</feature>
<accession>J3NM82</accession>
<dbReference type="HOGENOM" id="CLU_063502_1_0_1"/>